<feature type="region of interest" description="Disordered" evidence="1">
    <location>
        <begin position="11"/>
        <end position="31"/>
    </location>
</feature>
<accession>A0ABP9W1L3</accession>
<dbReference type="Proteomes" id="UP001416858">
    <property type="component" value="Unassembled WGS sequence"/>
</dbReference>
<sequence length="77" mass="8463">MIAIEAIERAGKRKCNRRSRPPAMVERSKNGPSYQSIGGILVRHDTRIVIFALGRIGGRIKNDLSVSERERCAGGEG</sequence>
<dbReference type="EMBL" id="BAABRO010000062">
    <property type="protein sequence ID" value="GAA5511275.1"/>
    <property type="molecule type" value="Genomic_DNA"/>
</dbReference>
<organism evidence="2 3">
    <name type="scientific">Novipirellula caenicola</name>
    <dbReference type="NCBI Taxonomy" id="1536901"/>
    <lineage>
        <taxon>Bacteria</taxon>
        <taxon>Pseudomonadati</taxon>
        <taxon>Planctomycetota</taxon>
        <taxon>Planctomycetia</taxon>
        <taxon>Pirellulales</taxon>
        <taxon>Pirellulaceae</taxon>
        <taxon>Novipirellula</taxon>
    </lineage>
</organism>
<gene>
    <name evidence="2" type="ORF">Rcae01_06791</name>
</gene>
<protein>
    <submittedName>
        <fullName evidence="2">Uncharacterized protein</fullName>
    </submittedName>
</protein>
<evidence type="ECO:0000313" key="3">
    <source>
        <dbReference type="Proteomes" id="UP001416858"/>
    </source>
</evidence>
<evidence type="ECO:0000256" key="1">
    <source>
        <dbReference type="SAM" id="MobiDB-lite"/>
    </source>
</evidence>
<name>A0ABP9W1L3_9BACT</name>
<reference evidence="2 3" key="1">
    <citation type="submission" date="2024-02" db="EMBL/GenBank/DDBJ databases">
        <title>Rhodopirellula caenicola NBRC 110016.</title>
        <authorList>
            <person name="Ichikawa N."/>
            <person name="Katano-Makiyama Y."/>
            <person name="Hidaka K."/>
        </authorList>
    </citation>
    <scope>NUCLEOTIDE SEQUENCE [LARGE SCALE GENOMIC DNA]</scope>
    <source>
        <strain evidence="2 3">NBRC 110016</strain>
    </source>
</reference>
<keyword evidence="3" id="KW-1185">Reference proteome</keyword>
<proteinExistence type="predicted"/>
<comment type="caution">
    <text evidence="2">The sequence shown here is derived from an EMBL/GenBank/DDBJ whole genome shotgun (WGS) entry which is preliminary data.</text>
</comment>
<evidence type="ECO:0000313" key="2">
    <source>
        <dbReference type="EMBL" id="GAA5511275.1"/>
    </source>
</evidence>
<feature type="compositionally biased region" description="Basic residues" evidence="1">
    <location>
        <begin position="11"/>
        <end position="20"/>
    </location>
</feature>